<dbReference type="GO" id="GO:0005737">
    <property type="term" value="C:cytoplasm"/>
    <property type="evidence" value="ECO:0007669"/>
    <property type="project" value="UniProtKB-SubCell"/>
</dbReference>
<accession>A0AAW1RAT0</accession>
<name>A0AAW1RAT0_9CHLO</name>
<evidence type="ECO:0000313" key="13">
    <source>
        <dbReference type="Proteomes" id="UP001489004"/>
    </source>
</evidence>
<dbReference type="GO" id="GO:0006355">
    <property type="term" value="P:regulation of DNA-templated transcription"/>
    <property type="evidence" value="ECO:0007669"/>
    <property type="project" value="InterPro"/>
</dbReference>
<dbReference type="Pfam" id="PF10497">
    <property type="entry name" value="zf-4CXXC_R1"/>
    <property type="match status" value="1"/>
</dbReference>
<dbReference type="InterPro" id="IPR018866">
    <property type="entry name" value="Znf-4CXXC_R1"/>
</dbReference>
<keyword evidence="6" id="KW-0832">Ubl conjugation</keyword>
<keyword evidence="5" id="KW-0597">Phosphoprotein</keyword>
<dbReference type="PANTHER" id="PTHR31169">
    <property type="entry name" value="OS05G0300700 PROTEIN"/>
    <property type="match status" value="1"/>
</dbReference>
<evidence type="ECO:0000256" key="7">
    <source>
        <dbReference type="ARBA" id="ARBA00023015"/>
    </source>
</evidence>
<dbReference type="AlphaFoldDB" id="A0AAW1RAT0"/>
<dbReference type="Pfam" id="PF15612">
    <property type="entry name" value="WHIM1"/>
    <property type="match status" value="1"/>
</dbReference>
<keyword evidence="7" id="KW-0805">Transcription regulation</keyword>
<evidence type="ECO:0000259" key="10">
    <source>
        <dbReference type="Pfam" id="PF10497"/>
    </source>
</evidence>
<dbReference type="Proteomes" id="UP001489004">
    <property type="component" value="Unassembled WGS sequence"/>
</dbReference>
<keyword evidence="3" id="KW-0963">Cytoplasm</keyword>
<evidence type="ECO:0000256" key="9">
    <source>
        <dbReference type="ARBA" id="ARBA00023242"/>
    </source>
</evidence>
<dbReference type="GO" id="GO:0005634">
    <property type="term" value="C:nucleus"/>
    <property type="evidence" value="ECO:0007669"/>
    <property type="project" value="UniProtKB-SubCell"/>
</dbReference>
<evidence type="ECO:0000256" key="4">
    <source>
        <dbReference type="ARBA" id="ARBA00022499"/>
    </source>
</evidence>
<comment type="subcellular location">
    <subcellularLocation>
        <location evidence="2">Cytoplasm</location>
    </subcellularLocation>
    <subcellularLocation>
        <location evidence="1">Nucleus</location>
    </subcellularLocation>
</comment>
<evidence type="ECO:0000256" key="1">
    <source>
        <dbReference type="ARBA" id="ARBA00004123"/>
    </source>
</evidence>
<protein>
    <recommendedName>
        <fullName evidence="14">Zinc-finger domain-containing protein</fullName>
    </recommendedName>
</protein>
<dbReference type="PANTHER" id="PTHR31169:SF8">
    <property type="entry name" value="ZINC-FINGER DOMAIN OF MONOAMINE-OXIDASE A REPRESSOR R1 PROTEIN"/>
    <property type="match status" value="1"/>
</dbReference>
<dbReference type="InterPro" id="IPR028942">
    <property type="entry name" value="WHIM1_dom"/>
</dbReference>
<keyword evidence="4" id="KW-1017">Isopeptide bond</keyword>
<evidence type="ECO:0000256" key="8">
    <source>
        <dbReference type="ARBA" id="ARBA00023163"/>
    </source>
</evidence>
<keyword evidence="8" id="KW-0804">Transcription</keyword>
<dbReference type="InterPro" id="IPR040221">
    <property type="entry name" value="CDCA7/CDA7L"/>
</dbReference>
<evidence type="ECO:0000256" key="5">
    <source>
        <dbReference type="ARBA" id="ARBA00022553"/>
    </source>
</evidence>
<feature type="domain" description="WHIM1" evidence="11">
    <location>
        <begin position="356"/>
        <end position="385"/>
    </location>
</feature>
<evidence type="ECO:0000259" key="11">
    <source>
        <dbReference type="Pfam" id="PF15612"/>
    </source>
</evidence>
<proteinExistence type="predicted"/>
<evidence type="ECO:0008006" key="14">
    <source>
        <dbReference type="Google" id="ProtNLM"/>
    </source>
</evidence>
<evidence type="ECO:0000256" key="3">
    <source>
        <dbReference type="ARBA" id="ARBA00022490"/>
    </source>
</evidence>
<reference evidence="12 13" key="1">
    <citation type="journal article" date="2024" name="Nat. Commun.">
        <title>Phylogenomics reveals the evolutionary origins of lichenization in chlorophyte algae.</title>
        <authorList>
            <person name="Puginier C."/>
            <person name="Libourel C."/>
            <person name="Otte J."/>
            <person name="Skaloud P."/>
            <person name="Haon M."/>
            <person name="Grisel S."/>
            <person name="Petersen M."/>
            <person name="Berrin J.G."/>
            <person name="Delaux P.M."/>
            <person name="Dal Grande F."/>
            <person name="Keller J."/>
        </authorList>
    </citation>
    <scope>NUCLEOTIDE SEQUENCE [LARGE SCALE GENOMIC DNA]</scope>
    <source>
        <strain evidence="12 13">SAG 2043</strain>
    </source>
</reference>
<dbReference type="EMBL" id="JALJOR010000001">
    <property type="protein sequence ID" value="KAK9830411.1"/>
    <property type="molecule type" value="Genomic_DNA"/>
</dbReference>
<comment type="caution">
    <text evidence="12">The sequence shown here is derived from an EMBL/GenBank/DDBJ whole genome shotgun (WGS) entry which is preliminary data.</text>
</comment>
<keyword evidence="13" id="KW-1185">Reference proteome</keyword>
<keyword evidence="9" id="KW-0539">Nucleus</keyword>
<evidence type="ECO:0000256" key="2">
    <source>
        <dbReference type="ARBA" id="ARBA00004496"/>
    </source>
</evidence>
<feature type="domain" description="Zinc-finger" evidence="10">
    <location>
        <begin position="28"/>
        <end position="119"/>
    </location>
</feature>
<evidence type="ECO:0000256" key="6">
    <source>
        <dbReference type="ARBA" id="ARBA00022843"/>
    </source>
</evidence>
<gene>
    <name evidence="12" type="ORF">WJX72_011628</name>
</gene>
<evidence type="ECO:0000313" key="12">
    <source>
        <dbReference type="EMBL" id="KAK9830411.1"/>
    </source>
</evidence>
<sequence length="507" mass="54313">MAEMLLVRQSKRKLQRRSVPPIPACVSSETGTTCHQCRQKTVELKAKCTDCTLYWCPRCLTNRYGEEVEEVSKLAKWPCPRCRGACNCSNCRKKRGLEATGILANVSKKAGFTSVSDLLAKNPNAKRPPALPKPADEADNIRQRTAPGVQRKPSAKVAAMELVEDCKLGERPAAMPVGSALCIHKPMGATRRARGLGWPDELGTSTPVPEGCNPGDLAEVLEFLQVFAAETGLETLQLSVVAAELLQPSTSEGRSAFGDPKASAAGQVHMQLLDLVRKDWGIKGSVGMGGWQEVMRLYLQQQAAFAPSASRLPACNAFSEDPMEVDEVEGEAPTEARSPAVAELAAGAVLVEYPAGGYWALVPELRLSMLRDLVHDALATSTLRARIEAAQDGAAAEGKGRKDELAAARKQAREAWQKQRDQEVALLITTGGAKGMTIEEQKALMEEGRLKVEAAATSAALVKVAALEASLHNTAVRGVPLGSERDGTRFWDLQCAPVLTGQAASLS</sequence>
<organism evidence="12 13">
    <name type="scientific">[Myrmecia] bisecta</name>
    <dbReference type="NCBI Taxonomy" id="41462"/>
    <lineage>
        <taxon>Eukaryota</taxon>
        <taxon>Viridiplantae</taxon>
        <taxon>Chlorophyta</taxon>
        <taxon>core chlorophytes</taxon>
        <taxon>Trebouxiophyceae</taxon>
        <taxon>Trebouxiales</taxon>
        <taxon>Trebouxiaceae</taxon>
        <taxon>Myrmecia</taxon>
    </lineage>
</organism>